<dbReference type="RefSeq" id="WP_023354237.1">
    <property type="nucleotide sequence ID" value="NZ_KI535367.1"/>
</dbReference>
<protein>
    <submittedName>
        <fullName evidence="1">Uncharacterized protein</fullName>
    </submittedName>
</protein>
<comment type="caution">
    <text evidence="1">The sequence shown here is derived from an EMBL/GenBank/DDBJ whole genome shotgun (WGS) entry which is preliminary data.</text>
</comment>
<organism evidence="1 2">
    <name type="scientific">Catonella morbi ATCC 51271</name>
    <dbReference type="NCBI Taxonomy" id="592026"/>
    <lineage>
        <taxon>Bacteria</taxon>
        <taxon>Bacillati</taxon>
        <taxon>Bacillota</taxon>
        <taxon>Clostridia</taxon>
        <taxon>Lachnospirales</taxon>
        <taxon>Lachnospiraceae</taxon>
        <taxon>Catonella</taxon>
    </lineage>
</organism>
<evidence type="ECO:0000313" key="1">
    <source>
        <dbReference type="EMBL" id="ESL03367.1"/>
    </source>
</evidence>
<accession>V2Y5J8</accession>
<dbReference type="STRING" id="592026.GCWU0000282_001357"/>
<proteinExistence type="predicted"/>
<reference evidence="1 2" key="1">
    <citation type="submission" date="2013-06" db="EMBL/GenBank/DDBJ databases">
        <authorList>
            <person name="Weinstock G."/>
            <person name="Sodergren E."/>
            <person name="Clifton S."/>
            <person name="Fulton L."/>
            <person name="Fulton B."/>
            <person name="Courtney L."/>
            <person name="Fronick C."/>
            <person name="Harrison M."/>
            <person name="Strong C."/>
            <person name="Farmer C."/>
            <person name="Delahaunty K."/>
            <person name="Markovic C."/>
            <person name="Hall O."/>
            <person name="Minx P."/>
            <person name="Tomlinson C."/>
            <person name="Mitreva M."/>
            <person name="Nelson J."/>
            <person name="Hou S."/>
            <person name="Wollam A."/>
            <person name="Pepin K.H."/>
            <person name="Johnson M."/>
            <person name="Bhonagiri V."/>
            <person name="Nash W.E."/>
            <person name="Warren W."/>
            <person name="Chinwalla A."/>
            <person name="Mardis E.R."/>
            <person name="Wilson R.K."/>
        </authorList>
    </citation>
    <scope>NUCLEOTIDE SEQUENCE [LARGE SCALE GENOMIC DNA]</scope>
    <source>
        <strain evidence="1 2">ATCC 51271</strain>
    </source>
</reference>
<dbReference type="Proteomes" id="UP000018227">
    <property type="component" value="Unassembled WGS sequence"/>
</dbReference>
<gene>
    <name evidence="1" type="ORF">GCWU0000282_001357</name>
</gene>
<name>V2Y5J8_9FIRM</name>
<evidence type="ECO:0000313" key="2">
    <source>
        <dbReference type="Proteomes" id="UP000018227"/>
    </source>
</evidence>
<dbReference type="AlphaFoldDB" id="V2Y5J8"/>
<keyword evidence="2" id="KW-1185">Reference proteome</keyword>
<dbReference type="EMBL" id="ACIL03000011">
    <property type="protein sequence ID" value="ESL03367.1"/>
    <property type="molecule type" value="Genomic_DNA"/>
</dbReference>
<sequence>MAKELGAESFALDMEFLIGEYEKKLAEEDTEEGKKRLTELLEACKSVNGKSLSDLLTLVDTGAFNNVISAYCMKAMQELGKSDNECEEVLEKLNELYDYDADSVVIPMLTVETEEDEEK</sequence>
<dbReference type="HOGENOM" id="CLU_2057143_0_0_9"/>